<gene>
    <name evidence="1" type="ORF">Amon02_000136500</name>
</gene>
<accession>A0ACB5SUH3</accession>
<dbReference type="Proteomes" id="UP001165064">
    <property type="component" value="Unassembled WGS sequence"/>
</dbReference>
<keyword evidence="2" id="KW-1185">Reference proteome</keyword>
<evidence type="ECO:0000313" key="2">
    <source>
        <dbReference type="Proteomes" id="UP001165064"/>
    </source>
</evidence>
<comment type="caution">
    <text evidence="1">The sequence shown here is derived from an EMBL/GenBank/DDBJ whole genome shotgun (WGS) entry which is preliminary data.</text>
</comment>
<reference evidence="1" key="1">
    <citation type="submission" date="2023-04" db="EMBL/GenBank/DDBJ databases">
        <title>Ambrosiozyma monospora NBRC 10751.</title>
        <authorList>
            <person name="Ichikawa N."/>
            <person name="Sato H."/>
            <person name="Tonouchi N."/>
        </authorList>
    </citation>
    <scope>NUCLEOTIDE SEQUENCE</scope>
    <source>
        <strain evidence="1">NBRC 10751</strain>
    </source>
</reference>
<dbReference type="EMBL" id="BSXS01000657">
    <property type="protein sequence ID" value="GME73354.1"/>
    <property type="molecule type" value="Genomic_DNA"/>
</dbReference>
<name>A0ACB5SUH3_AMBMO</name>
<proteinExistence type="predicted"/>
<protein>
    <submittedName>
        <fullName evidence="1">Unnamed protein product</fullName>
    </submittedName>
</protein>
<organism evidence="1 2">
    <name type="scientific">Ambrosiozyma monospora</name>
    <name type="common">Yeast</name>
    <name type="synonym">Endomycopsis monosporus</name>
    <dbReference type="NCBI Taxonomy" id="43982"/>
    <lineage>
        <taxon>Eukaryota</taxon>
        <taxon>Fungi</taxon>
        <taxon>Dikarya</taxon>
        <taxon>Ascomycota</taxon>
        <taxon>Saccharomycotina</taxon>
        <taxon>Pichiomycetes</taxon>
        <taxon>Pichiales</taxon>
        <taxon>Pichiaceae</taxon>
        <taxon>Ambrosiozyma</taxon>
    </lineage>
</organism>
<evidence type="ECO:0000313" key="1">
    <source>
        <dbReference type="EMBL" id="GME73354.1"/>
    </source>
</evidence>
<sequence length="222" mass="25992">MGIIGKILACLGGLILITSYRYVPFSYTIRFHAIAIKYLFVKRNYYLNQFKVKESHDLFKPFITSTYCSLLEMDFFGFHKNNATYATELDCCRTDLILSKLTTYFVRFYKKSGRFPFVPLGSIEFHFLKDIKPFQAYTCESRILTWNEKWIFTLHIFRVGKKVCTFAVSKLVFKDGRVTVKPEEVINGCGYDTTRLEEIRARNFKLVTGMVDATELLELKFE</sequence>